<gene>
    <name evidence="1" type="ORF">Slin15195_G054350</name>
</gene>
<evidence type="ECO:0000313" key="2">
    <source>
        <dbReference type="Proteomes" id="UP001056384"/>
    </source>
</evidence>
<accession>A0A9Q9AUF0</accession>
<dbReference type="EMBL" id="CP099421">
    <property type="protein sequence ID" value="USW52116.1"/>
    <property type="molecule type" value="Genomic_DNA"/>
</dbReference>
<dbReference type="Proteomes" id="UP001056384">
    <property type="component" value="Chromosome 4"/>
</dbReference>
<proteinExistence type="predicted"/>
<sequence length="232" mass="26637">MGVRQLAPALMLQLGKDQEAYDFMKWYGTSGSDDHYDWSNMDLPFLDLQGEDAFEPLTAGKWTDKYADLGHQIAITLLKLRLLLDLYSLQESMKGAAYRLPQELLDIVLQHLTSDIVTERADIMQKVRDGVGIKEYIENIDAQMNTMIRVIEKANKHFWPALVDPGRHLSAQPEFMRYGSVEEMQVQLRHAYEAWEETPGAIDWVRQKVTQEMIYLHVPSTAGHPRLLSSES</sequence>
<name>A0A9Q9AUF0_9PEZI</name>
<organism evidence="1 2">
    <name type="scientific">Septoria linicola</name>
    <dbReference type="NCBI Taxonomy" id="215465"/>
    <lineage>
        <taxon>Eukaryota</taxon>
        <taxon>Fungi</taxon>
        <taxon>Dikarya</taxon>
        <taxon>Ascomycota</taxon>
        <taxon>Pezizomycotina</taxon>
        <taxon>Dothideomycetes</taxon>
        <taxon>Dothideomycetidae</taxon>
        <taxon>Mycosphaerellales</taxon>
        <taxon>Mycosphaerellaceae</taxon>
        <taxon>Septoria</taxon>
    </lineage>
</organism>
<keyword evidence="2" id="KW-1185">Reference proteome</keyword>
<protein>
    <submittedName>
        <fullName evidence="1">Uncharacterized protein</fullName>
    </submittedName>
</protein>
<evidence type="ECO:0000313" key="1">
    <source>
        <dbReference type="EMBL" id="USW52116.1"/>
    </source>
</evidence>
<reference evidence="1" key="1">
    <citation type="submission" date="2022-06" db="EMBL/GenBank/DDBJ databases">
        <title>Complete genome sequences of two strains of the flax pathogen Septoria linicola.</title>
        <authorList>
            <person name="Lapalu N."/>
            <person name="Simon A."/>
            <person name="Demenou B."/>
            <person name="Paumier D."/>
            <person name="Guillot M.-P."/>
            <person name="Gout L."/>
            <person name="Valade R."/>
        </authorList>
    </citation>
    <scope>NUCLEOTIDE SEQUENCE</scope>
    <source>
        <strain evidence="1">SE15195</strain>
    </source>
</reference>
<dbReference type="AlphaFoldDB" id="A0A9Q9AUF0"/>